<dbReference type="Proteomes" id="UP000030512">
    <property type="component" value="Chromosome"/>
</dbReference>
<reference evidence="17 18" key="1">
    <citation type="journal article" date="2015" name="Environ. Microbiol.">
        <title>Methane oxidation coupled to nitrate reduction under hypoxia by the Gammaproteobacterium Methylomonas denitrificans, sp. nov. type strain FJG1.</title>
        <authorList>
            <person name="Kits K.D."/>
            <person name="Klotz M.G."/>
            <person name="Stein L.Y."/>
        </authorList>
    </citation>
    <scope>NUCLEOTIDE SEQUENCE [LARGE SCALE GENOMIC DNA]</scope>
    <source>
        <strain evidence="17 18">FJG1</strain>
    </source>
</reference>
<keyword evidence="18" id="KW-1185">Reference proteome</keyword>
<dbReference type="SUPFAM" id="SSF55874">
    <property type="entry name" value="ATPase domain of HSP90 chaperone/DNA topoisomerase II/histidine kinase"/>
    <property type="match status" value="1"/>
</dbReference>
<dbReference type="SMART" id="SM01231">
    <property type="entry name" value="H-kinase_dim"/>
    <property type="match status" value="1"/>
</dbReference>
<dbReference type="OrthoDB" id="9803176at2"/>
<evidence type="ECO:0000256" key="1">
    <source>
        <dbReference type="ARBA" id="ARBA00000085"/>
    </source>
</evidence>
<dbReference type="GO" id="GO:0000155">
    <property type="term" value="F:phosphorelay sensor kinase activity"/>
    <property type="evidence" value="ECO:0007669"/>
    <property type="project" value="InterPro"/>
</dbReference>
<dbReference type="AlphaFoldDB" id="A0A126T883"/>
<sequence>MSIDMAQFHQVFFEESFEGLDAMESGLLNLDLGDFNVEDINTIFRAAHSIKGGSGTFGFTAVSDFTHVMETLLDEMRDGRRKITQPAVDVLLGSVDCLRDMLQSIQNGSEVDQADVAEHKLALDNELNNAVPNSPSVGKQTAKASTVLPADDVKQIAGWVIAFSPHLHLLKTGNEPVRMFRELASLGHLTTTVDLQGVPNLYDLDPEECHLSWKLEVSGDIPETEIDEIFDWVEDDCDLAKQPIYQTPSESTPFHGSPEIAISHAVSRVTKDVSSELASSEESEANAADRKNGKKEDAKAAPKGSSSIRVDTSKIDTLINMVGELVITQSMLSLLGEHFELNKLDQLKNGLSQLERHTRELQESVMNIRMLPISFVFSRFPRLAHDISSKLGKKIELKLVGENTEVDKTVVELLSDPLVHLVRNSLDHGIEMPDVRLAAGKPETGTVTLEAYHRGGNIVIEVADDGKGLDKDKLRAKAIEKGLIDADAILSDKQTYELIFMPGFSTAEKLTDISGRGVGMDVVRRNIQALGGNIEILSELGKGSTISIHLPLTLAILDGQSIAVGDETYILPLGSIIESLHVKEDRLNRVAGKGETFLLRGQYLPIIRMHQIFNVLSAKTTKLTEGLIVVVEGQGLRCGLFVDDLLGQQQVVIKSLEANYRRIEGVSGATILGDGSVALILDIPGLVRLANQ</sequence>
<dbReference type="GO" id="GO:0005524">
    <property type="term" value="F:ATP binding"/>
    <property type="evidence" value="ECO:0007669"/>
    <property type="project" value="UniProtKB-KW"/>
</dbReference>
<dbReference type="Gene3D" id="2.30.30.40">
    <property type="entry name" value="SH3 Domains"/>
    <property type="match status" value="1"/>
</dbReference>
<feature type="domain" description="HPt" evidence="16">
    <location>
        <begin position="1"/>
        <end position="105"/>
    </location>
</feature>
<accession>A0A126T883</accession>
<gene>
    <name evidence="17" type="ORF">JT25_017640</name>
</gene>
<dbReference type="InterPro" id="IPR003594">
    <property type="entry name" value="HATPase_dom"/>
</dbReference>
<dbReference type="KEGG" id="mdn:JT25_017640"/>
<evidence type="ECO:0000256" key="10">
    <source>
        <dbReference type="ARBA" id="ARBA00023012"/>
    </source>
</evidence>
<evidence type="ECO:0000256" key="4">
    <source>
        <dbReference type="ARBA" id="ARBA00022500"/>
    </source>
</evidence>
<evidence type="ECO:0000313" key="18">
    <source>
        <dbReference type="Proteomes" id="UP000030512"/>
    </source>
</evidence>
<dbReference type="PROSITE" id="PS50851">
    <property type="entry name" value="CHEW"/>
    <property type="match status" value="1"/>
</dbReference>
<evidence type="ECO:0000259" key="15">
    <source>
        <dbReference type="PROSITE" id="PS50851"/>
    </source>
</evidence>
<dbReference type="Gene3D" id="1.20.120.160">
    <property type="entry name" value="HPT domain"/>
    <property type="match status" value="1"/>
</dbReference>
<dbReference type="InterPro" id="IPR037006">
    <property type="entry name" value="CheA-like_homodim_sf"/>
</dbReference>
<organism evidence="17 18">
    <name type="scientific">Methylomonas denitrificans</name>
    <dbReference type="NCBI Taxonomy" id="1538553"/>
    <lineage>
        <taxon>Bacteria</taxon>
        <taxon>Pseudomonadati</taxon>
        <taxon>Pseudomonadota</taxon>
        <taxon>Gammaproteobacteria</taxon>
        <taxon>Methylococcales</taxon>
        <taxon>Methylococcaceae</taxon>
        <taxon>Methylomonas</taxon>
    </lineage>
</organism>
<dbReference type="PROSITE" id="PS50109">
    <property type="entry name" value="HIS_KIN"/>
    <property type="match status" value="1"/>
</dbReference>
<dbReference type="InterPro" id="IPR051315">
    <property type="entry name" value="Bact_Chemotaxis_CheA"/>
</dbReference>
<evidence type="ECO:0000259" key="14">
    <source>
        <dbReference type="PROSITE" id="PS50109"/>
    </source>
</evidence>
<keyword evidence="4" id="KW-0145">Chemotaxis</keyword>
<dbReference type="InterPro" id="IPR036641">
    <property type="entry name" value="HPT_dom_sf"/>
</dbReference>
<comment type="catalytic activity">
    <reaction evidence="1">
        <text>ATP + protein L-histidine = ADP + protein N-phospho-L-histidine.</text>
        <dbReference type="EC" id="2.7.13.3"/>
    </reaction>
</comment>
<keyword evidence="8" id="KW-0418">Kinase</keyword>
<dbReference type="SUPFAM" id="SSF50341">
    <property type="entry name" value="CheW-like"/>
    <property type="match status" value="1"/>
</dbReference>
<feature type="modified residue" description="Phosphohistidine" evidence="12">
    <location>
        <position position="48"/>
    </location>
</feature>
<dbReference type="EC" id="2.7.13.3" evidence="2"/>
<dbReference type="GO" id="GO:0006935">
    <property type="term" value="P:chemotaxis"/>
    <property type="evidence" value="ECO:0007669"/>
    <property type="project" value="UniProtKB-KW"/>
</dbReference>
<dbReference type="PANTHER" id="PTHR43395:SF10">
    <property type="entry name" value="CHEMOTAXIS PROTEIN CHEA"/>
    <property type="match status" value="1"/>
</dbReference>
<dbReference type="Gene3D" id="3.30.565.10">
    <property type="entry name" value="Histidine kinase-like ATPase, C-terminal domain"/>
    <property type="match status" value="1"/>
</dbReference>
<dbReference type="InterPro" id="IPR036890">
    <property type="entry name" value="HATPase_C_sf"/>
</dbReference>
<dbReference type="Pfam" id="PF02518">
    <property type="entry name" value="HATPase_c"/>
    <property type="match status" value="1"/>
</dbReference>
<evidence type="ECO:0000256" key="5">
    <source>
        <dbReference type="ARBA" id="ARBA00022553"/>
    </source>
</evidence>
<feature type="domain" description="Histidine kinase" evidence="14">
    <location>
        <begin position="340"/>
        <end position="554"/>
    </location>
</feature>
<dbReference type="PANTHER" id="PTHR43395">
    <property type="entry name" value="SENSOR HISTIDINE KINASE CHEA"/>
    <property type="match status" value="1"/>
</dbReference>
<dbReference type="InterPro" id="IPR036061">
    <property type="entry name" value="CheW-like_dom_sf"/>
</dbReference>
<keyword evidence="5 12" id="KW-0597">Phosphoprotein</keyword>
<evidence type="ECO:0000256" key="13">
    <source>
        <dbReference type="SAM" id="MobiDB-lite"/>
    </source>
</evidence>
<dbReference type="RefSeq" id="WP_036277604.1">
    <property type="nucleotide sequence ID" value="NZ_CP014476.1"/>
</dbReference>
<dbReference type="InterPro" id="IPR004105">
    <property type="entry name" value="CheA-like_dim"/>
</dbReference>
<dbReference type="PRINTS" id="PR00344">
    <property type="entry name" value="BCTRLSENSOR"/>
</dbReference>
<dbReference type="Pfam" id="PF01584">
    <property type="entry name" value="CheW"/>
    <property type="match status" value="1"/>
</dbReference>
<keyword evidence="9" id="KW-0067">ATP-binding</keyword>
<feature type="region of interest" description="Disordered" evidence="13">
    <location>
        <begin position="273"/>
        <end position="306"/>
    </location>
</feature>
<evidence type="ECO:0000259" key="16">
    <source>
        <dbReference type="PROSITE" id="PS50894"/>
    </source>
</evidence>
<dbReference type="InterPro" id="IPR005467">
    <property type="entry name" value="His_kinase_dom"/>
</dbReference>
<dbReference type="GO" id="GO:0005737">
    <property type="term" value="C:cytoplasm"/>
    <property type="evidence" value="ECO:0007669"/>
    <property type="project" value="InterPro"/>
</dbReference>
<dbReference type="SMART" id="SM00260">
    <property type="entry name" value="CheW"/>
    <property type="match status" value="1"/>
</dbReference>
<dbReference type="EMBL" id="CP014476">
    <property type="protein sequence ID" value="AMK78286.1"/>
    <property type="molecule type" value="Genomic_DNA"/>
</dbReference>
<feature type="compositionally biased region" description="Basic and acidic residues" evidence="13">
    <location>
        <begin position="287"/>
        <end position="300"/>
    </location>
</feature>
<evidence type="ECO:0000256" key="9">
    <source>
        <dbReference type="ARBA" id="ARBA00022840"/>
    </source>
</evidence>
<name>A0A126T883_9GAMM</name>
<evidence type="ECO:0000256" key="11">
    <source>
        <dbReference type="ARBA" id="ARBA00035100"/>
    </source>
</evidence>
<evidence type="ECO:0000256" key="8">
    <source>
        <dbReference type="ARBA" id="ARBA00022777"/>
    </source>
</evidence>
<dbReference type="SMART" id="SM00073">
    <property type="entry name" value="HPT"/>
    <property type="match status" value="1"/>
</dbReference>
<dbReference type="Pfam" id="PF02895">
    <property type="entry name" value="H-kinase_dim"/>
    <property type="match status" value="1"/>
</dbReference>
<keyword evidence="6" id="KW-0808">Transferase</keyword>
<dbReference type="InterPro" id="IPR004358">
    <property type="entry name" value="Sig_transdc_His_kin-like_C"/>
</dbReference>
<feature type="domain" description="CheW-like" evidence="15">
    <location>
        <begin position="556"/>
        <end position="692"/>
    </location>
</feature>
<keyword evidence="7" id="KW-0547">Nucleotide-binding</keyword>
<dbReference type="InterPro" id="IPR002545">
    <property type="entry name" value="CheW-lke_dom"/>
</dbReference>
<dbReference type="InterPro" id="IPR008207">
    <property type="entry name" value="Sig_transdc_His_kin_Hpt_dom"/>
</dbReference>
<keyword evidence="10" id="KW-0902">Two-component regulatory system</keyword>
<evidence type="ECO:0000313" key="17">
    <source>
        <dbReference type="EMBL" id="AMK78286.1"/>
    </source>
</evidence>
<evidence type="ECO:0000256" key="6">
    <source>
        <dbReference type="ARBA" id="ARBA00022679"/>
    </source>
</evidence>
<protein>
    <recommendedName>
        <fullName evidence="3">Chemotaxis protein CheA</fullName>
        <ecNumber evidence="2">2.7.13.3</ecNumber>
    </recommendedName>
</protein>
<dbReference type="CDD" id="cd00731">
    <property type="entry name" value="CheA_reg"/>
    <property type="match status" value="1"/>
</dbReference>
<dbReference type="Pfam" id="PF01627">
    <property type="entry name" value="Hpt"/>
    <property type="match status" value="1"/>
</dbReference>
<dbReference type="SMART" id="SM00387">
    <property type="entry name" value="HATPase_c"/>
    <property type="match status" value="1"/>
</dbReference>
<evidence type="ECO:0000256" key="7">
    <source>
        <dbReference type="ARBA" id="ARBA00022741"/>
    </source>
</evidence>
<dbReference type="Gene3D" id="1.10.287.560">
    <property type="entry name" value="Histidine kinase CheA-like, homodimeric domain"/>
    <property type="match status" value="1"/>
</dbReference>
<dbReference type="FunFam" id="2.30.30.40:FF:000048">
    <property type="entry name" value="Chemotaxis protein CheA, putative"/>
    <property type="match status" value="1"/>
</dbReference>
<dbReference type="STRING" id="1538553.JT25_017640"/>
<proteinExistence type="predicted"/>
<evidence type="ECO:0000256" key="12">
    <source>
        <dbReference type="PROSITE-ProRule" id="PRU00110"/>
    </source>
</evidence>
<dbReference type="CDD" id="cd16916">
    <property type="entry name" value="HATPase_CheA-like"/>
    <property type="match status" value="1"/>
</dbReference>
<evidence type="ECO:0000256" key="3">
    <source>
        <dbReference type="ARBA" id="ARBA00021495"/>
    </source>
</evidence>
<dbReference type="InterPro" id="IPR036097">
    <property type="entry name" value="HisK_dim/P_sf"/>
</dbReference>
<dbReference type="SUPFAM" id="SSF47384">
    <property type="entry name" value="Homodimeric domain of signal transducing histidine kinase"/>
    <property type="match status" value="1"/>
</dbReference>
<dbReference type="CDD" id="cd00088">
    <property type="entry name" value="HPT"/>
    <property type="match status" value="1"/>
</dbReference>
<dbReference type="SUPFAM" id="SSF47226">
    <property type="entry name" value="Histidine-containing phosphotransfer domain, HPT domain"/>
    <property type="match status" value="1"/>
</dbReference>
<evidence type="ECO:0000256" key="2">
    <source>
        <dbReference type="ARBA" id="ARBA00012438"/>
    </source>
</evidence>
<dbReference type="PROSITE" id="PS50894">
    <property type="entry name" value="HPT"/>
    <property type="match status" value="1"/>
</dbReference>
<comment type="function">
    <text evidence="11">Involved in the transmission of sensory signals from the chemoreceptors to the flagellar motors. CheA is autophosphorylated; it can transfer its phosphate group to either CheB or CheY.</text>
</comment>
<dbReference type="FunFam" id="3.30.565.10:FF:000016">
    <property type="entry name" value="Chemotaxis protein CheA, putative"/>
    <property type="match status" value="1"/>
</dbReference>